<accession>A0A368VQZ1</accession>
<proteinExistence type="predicted"/>
<dbReference type="EMBL" id="QPJD01000021">
    <property type="protein sequence ID" value="RCW41746.1"/>
    <property type="molecule type" value="Genomic_DNA"/>
</dbReference>
<reference evidence="2 3" key="1">
    <citation type="submission" date="2018-07" db="EMBL/GenBank/DDBJ databases">
        <title>Genomic Encyclopedia of Type Strains, Phase III (KMG-III): the genomes of soil and plant-associated and newly described type strains.</title>
        <authorList>
            <person name="Whitman W."/>
        </authorList>
    </citation>
    <scope>NUCLEOTIDE SEQUENCE [LARGE SCALE GENOMIC DNA]</scope>
    <source>
        <strain evidence="2 3">CECT 7506</strain>
    </source>
</reference>
<evidence type="ECO:0000313" key="2">
    <source>
        <dbReference type="EMBL" id="RCW41746.1"/>
    </source>
</evidence>
<dbReference type="RefSeq" id="WP_114383587.1">
    <property type="nucleotide sequence ID" value="NZ_QPJD01000021.1"/>
</dbReference>
<organism evidence="2 3">
    <name type="scientific">Paenibacillus prosopidis</name>
    <dbReference type="NCBI Taxonomy" id="630520"/>
    <lineage>
        <taxon>Bacteria</taxon>
        <taxon>Bacillati</taxon>
        <taxon>Bacillota</taxon>
        <taxon>Bacilli</taxon>
        <taxon>Bacillales</taxon>
        <taxon>Paenibacillaceae</taxon>
        <taxon>Paenibacillus</taxon>
    </lineage>
</organism>
<name>A0A368VQZ1_9BACL</name>
<evidence type="ECO:0000259" key="1">
    <source>
        <dbReference type="Pfam" id="PF06283"/>
    </source>
</evidence>
<dbReference type="Gene3D" id="3.40.50.880">
    <property type="match status" value="1"/>
</dbReference>
<dbReference type="InterPro" id="IPR029010">
    <property type="entry name" value="ThuA-like"/>
</dbReference>
<comment type="caution">
    <text evidence="2">The sequence shown here is derived from an EMBL/GenBank/DDBJ whole genome shotgun (WGS) entry which is preliminary data.</text>
</comment>
<dbReference type="SUPFAM" id="SSF52317">
    <property type="entry name" value="Class I glutamine amidotransferase-like"/>
    <property type="match status" value="1"/>
</dbReference>
<evidence type="ECO:0000313" key="3">
    <source>
        <dbReference type="Proteomes" id="UP000252415"/>
    </source>
</evidence>
<dbReference type="Proteomes" id="UP000252415">
    <property type="component" value="Unassembled WGS sequence"/>
</dbReference>
<dbReference type="Pfam" id="PF06283">
    <property type="entry name" value="ThuA"/>
    <property type="match status" value="1"/>
</dbReference>
<feature type="domain" description="ThuA-like" evidence="1">
    <location>
        <begin position="10"/>
        <end position="208"/>
    </location>
</feature>
<dbReference type="OrthoDB" id="9812305at2"/>
<protein>
    <submittedName>
        <fullName evidence="2">Trehalose utilization protein</fullName>
    </submittedName>
</protein>
<keyword evidence="3" id="KW-1185">Reference proteome</keyword>
<gene>
    <name evidence="2" type="ORF">DFP97_12126</name>
</gene>
<sequence length="214" mass="23749">MKKVVALAGDFYHKEELAREALLQAFGGSAAEVELHFVTDPNALMTAIADSPAAVILFAENRTDPQASPDATWMTADFSEQIVRYVEGGGGWLAWHSGLASYPADSGYVRMLRGYFLSHPEQHRPVRYSPVDEEAAGFEYLDEHYFVQCEERNTEVFLRSFSADGQSVAGWRHSFGAGRVSCLTPAHRAEGLLDAGFSRTLFREIMWTAGLNHL</sequence>
<dbReference type="InterPro" id="IPR029062">
    <property type="entry name" value="Class_I_gatase-like"/>
</dbReference>
<dbReference type="AlphaFoldDB" id="A0A368VQZ1"/>